<evidence type="ECO:0000256" key="1">
    <source>
        <dbReference type="SAM" id="Phobius"/>
    </source>
</evidence>
<protein>
    <submittedName>
        <fullName evidence="2">Uncharacterized protein</fullName>
    </submittedName>
</protein>
<reference evidence="2" key="1">
    <citation type="submission" date="2023-06" db="EMBL/GenBank/DDBJ databases">
        <title>Genomic analysis of the entomopathogenic nematode Steinernema hermaphroditum.</title>
        <authorList>
            <person name="Schwarz E.M."/>
            <person name="Heppert J.K."/>
            <person name="Baniya A."/>
            <person name="Schwartz H.T."/>
            <person name="Tan C.-H."/>
            <person name="Antoshechkin I."/>
            <person name="Sternberg P.W."/>
            <person name="Goodrich-Blair H."/>
            <person name="Dillman A.R."/>
        </authorList>
    </citation>
    <scope>NUCLEOTIDE SEQUENCE</scope>
    <source>
        <strain evidence="2">PS9179</strain>
        <tissue evidence="2">Whole animal</tissue>
    </source>
</reference>
<proteinExistence type="predicted"/>
<feature type="transmembrane region" description="Helical" evidence="1">
    <location>
        <begin position="137"/>
        <end position="159"/>
    </location>
</feature>
<keyword evidence="1" id="KW-0472">Membrane</keyword>
<keyword evidence="1" id="KW-1133">Transmembrane helix</keyword>
<feature type="transmembrane region" description="Helical" evidence="1">
    <location>
        <begin position="223"/>
        <end position="241"/>
    </location>
</feature>
<feature type="transmembrane region" description="Helical" evidence="1">
    <location>
        <begin position="107"/>
        <end position="125"/>
    </location>
</feature>
<accession>A0AA39HVV6</accession>
<feature type="transmembrane region" description="Helical" evidence="1">
    <location>
        <begin position="179"/>
        <end position="202"/>
    </location>
</feature>
<keyword evidence="3" id="KW-1185">Reference proteome</keyword>
<feature type="transmembrane region" description="Helical" evidence="1">
    <location>
        <begin position="23"/>
        <end position="43"/>
    </location>
</feature>
<evidence type="ECO:0000313" key="3">
    <source>
        <dbReference type="Proteomes" id="UP001175271"/>
    </source>
</evidence>
<feature type="transmembrane region" description="Helical" evidence="1">
    <location>
        <begin position="55"/>
        <end position="78"/>
    </location>
</feature>
<dbReference type="EMBL" id="JAUCMV010000003">
    <property type="protein sequence ID" value="KAK0412319.1"/>
    <property type="molecule type" value="Genomic_DNA"/>
</dbReference>
<sequence>MSNCTDPIRLSILTPLNFSLDCIHTVVNVLIIVMSVFFVKPSLCRIYAMNHSITSIIYSSYVTMPDFSAITGIGRSIFFSGPPSLPDKKFWAVFVEAVLLRYTANSYRVFATLMVLLTFVSYTQPMTFSKLIRKRNVAYIFLAGHGIVTLSVLLVLPGSVNDLLLRSSERITNVNVMTYMLYTEKVFGFLIFVAMILLYIMSIYKIIQFSKSRKSNEKRRSQLLSVLIYCTPPNIFLLLAMPRNFCIITQSLKLVSGEGFTKMCNMSRIAHSALTTMRLFVSSICTLIAFSEYRNIVTRAVFHCGSRRRVTSVVTVSGVKKERRQRHARW</sequence>
<dbReference type="AlphaFoldDB" id="A0AA39HVV6"/>
<keyword evidence="1" id="KW-0812">Transmembrane</keyword>
<evidence type="ECO:0000313" key="2">
    <source>
        <dbReference type="EMBL" id="KAK0412319.1"/>
    </source>
</evidence>
<comment type="caution">
    <text evidence="2">The sequence shown here is derived from an EMBL/GenBank/DDBJ whole genome shotgun (WGS) entry which is preliminary data.</text>
</comment>
<dbReference type="Proteomes" id="UP001175271">
    <property type="component" value="Unassembled WGS sequence"/>
</dbReference>
<name>A0AA39HVV6_9BILA</name>
<gene>
    <name evidence="2" type="ORF">QR680_006146</name>
</gene>
<organism evidence="2 3">
    <name type="scientific">Steinernema hermaphroditum</name>
    <dbReference type="NCBI Taxonomy" id="289476"/>
    <lineage>
        <taxon>Eukaryota</taxon>
        <taxon>Metazoa</taxon>
        <taxon>Ecdysozoa</taxon>
        <taxon>Nematoda</taxon>
        <taxon>Chromadorea</taxon>
        <taxon>Rhabditida</taxon>
        <taxon>Tylenchina</taxon>
        <taxon>Panagrolaimomorpha</taxon>
        <taxon>Strongyloidoidea</taxon>
        <taxon>Steinernematidae</taxon>
        <taxon>Steinernema</taxon>
    </lineage>
</organism>